<reference evidence="7 8" key="1">
    <citation type="submission" date="2019-01" db="EMBL/GenBank/DDBJ databases">
        <title>Draft Genome Sequences of Helcococcus ovis Strains Isolated from the Uterus and Vagina of Dairy Cows with Metritis.</title>
        <authorList>
            <person name="Cunha F."/>
            <person name="Jeon S.J."/>
            <person name="Kutzer P."/>
            <person name="Galvao K.N."/>
        </authorList>
    </citation>
    <scope>NUCLEOTIDE SEQUENCE [LARGE SCALE GENOMIC DNA]</scope>
    <source>
        <strain evidence="7 8">KG-37</strain>
    </source>
</reference>
<dbReference type="InterPro" id="IPR020103">
    <property type="entry name" value="PsdUridine_synth_cat_dom_sf"/>
</dbReference>
<dbReference type="PROSITE" id="PS50889">
    <property type="entry name" value="S4"/>
    <property type="match status" value="1"/>
</dbReference>
<evidence type="ECO:0000256" key="3">
    <source>
        <dbReference type="ARBA" id="ARBA00031870"/>
    </source>
</evidence>
<dbReference type="InterPro" id="IPR050188">
    <property type="entry name" value="RluA_PseudoU_synthase"/>
</dbReference>
<dbReference type="GO" id="GO:0140098">
    <property type="term" value="F:catalytic activity, acting on RNA"/>
    <property type="evidence" value="ECO:0007669"/>
    <property type="project" value="UniProtKB-ARBA"/>
</dbReference>
<dbReference type="GO" id="GO:0009982">
    <property type="term" value="F:pseudouridine synthase activity"/>
    <property type="evidence" value="ECO:0007669"/>
    <property type="project" value="InterPro"/>
</dbReference>
<evidence type="ECO:0000256" key="5">
    <source>
        <dbReference type="PROSITE-ProRule" id="PRU00182"/>
    </source>
</evidence>
<evidence type="ECO:0000256" key="1">
    <source>
        <dbReference type="ARBA" id="ARBA00000073"/>
    </source>
</evidence>
<evidence type="ECO:0000313" key="8">
    <source>
        <dbReference type="Proteomes" id="UP000297454"/>
    </source>
</evidence>
<dbReference type="PANTHER" id="PTHR21600">
    <property type="entry name" value="MITOCHONDRIAL RNA PSEUDOURIDINE SYNTHASE"/>
    <property type="match status" value="1"/>
</dbReference>
<dbReference type="SUPFAM" id="SSF55120">
    <property type="entry name" value="Pseudouridine synthase"/>
    <property type="match status" value="1"/>
</dbReference>
<dbReference type="EMBL" id="SCFR01000038">
    <property type="protein sequence ID" value="TFF64435.1"/>
    <property type="molecule type" value="Genomic_DNA"/>
</dbReference>
<dbReference type="RefSeq" id="WP_134744399.1">
    <property type="nucleotide sequence ID" value="NZ_CP119761.1"/>
</dbReference>
<name>A0A4R9C0U6_9FIRM</name>
<evidence type="ECO:0000259" key="6">
    <source>
        <dbReference type="Pfam" id="PF00849"/>
    </source>
</evidence>
<comment type="similarity">
    <text evidence="2">Belongs to the pseudouridine synthase RluA family.</text>
</comment>
<dbReference type="AlphaFoldDB" id="A0A4R9C0U6"/>
<dbReference type="PANTHER" id="PTHR21600:SF44">
    <property type="entry name" value="RIBOSOMAL LARGE SUBUNIT PSEUDOURIDINE SYNTHASE D"/>
    <property type="match status" value="1"/>
</dbReference>
<dbReference type="Proteomes" id="UP000297454">
    <property type="component" value="Unassembled WGS sequence"/>
</dbReference>
<dbReference type="Gene3D" id="3.30.2350.10">
    <property type="entry name" value="Pseudouridine synthase"/>
    <property type="match status" value="1"/>
</dbReference>
<gene>
    <name evidence="7" type="ORF">EQF91_07765</name>
</gene>
<evidence type="ECO:0000256" key="4">
    <source>
        <dbReference type="ARBA" id="ARBA00033164"/>
    </source>
</evidence>
<proteinExistence type="inferred from homology"/>
<dbReference type="GO" id="GO:0003723">
    <property type="term" value="F:RNA binding"/>
    <property type="evidence" value="ECO:0007669"/>
    <property type="project" value="UniProtKB-KW"/>
</dbReference>
<feature type="domain" description="Pseudouridine synthase RsuA/RluA-like" evidence="6">
    <location>
        <begin position="92"/>
        <end position="246"/>
    </location>
</feature>
<dbReference type="InterPro" id="IPR006145">
    <property type="entry name" value="PsdUridine_synth_RsuA/RluA"/>
</dbReference>
<evidence type="ECO:0000313" key="7">
    <source>
        <dbReference type="EMBL" id="TFF64435.1"/>
    </source>
</evidence>
<comment type="caution">
    <text evidence="7">The sequence shown here is derived from an EMBL/GenBank/DDBJ whole genome shotgun (WGS) entry which is preliminary data.</text>
</comment>
<evidence type="ECO:0000256" key="2">
    <source>
        <dbReference type="ARBA" id="ARBA00010876"/>
    </source>
</evidence>
<accession>A0A4R9C0U6</accession>
<dbReference type="Pfam" id="PF00849">
    <property type="entry name" value="PseudoU_synth_2"/>
    <property type="match status" value="1"/>
</dbReference>
<protein>
    <recommendedName>
        <fullName evidence="3">RNA pseudouridylate synthase</fullName>
    </recommendedName>
    <alternativeName>
        <fullName evidence="4">RNA-uridine isomerase</fullName>
    </alternativeName>
</protein>
<sequence>MRHIKIDINDDNQTLIKFLNKYFSEAPNSLIYKWLRTKKIKVNKKKSEPSTLIFKDDIIDIYIYDEEIEKWKKDKISVRNKLNLDIAFENEDIIIIDKPQNVLVHAASKADYGKNVVDYIVDLLIERKEYIPRLEPTFRPSVVNRIDRNTMGLVIGCKNRKTLLELNNSIEKNVHKYYLAIVHGKISKKLEIKNKLEKNEKNYVSVSKNGKDSVTIINPLQYNDLYSLIEIKLLTGRTHQIRTTLANIGHPVIGDRRYGLKDNSKLYKDQQLVAYKLKFDNKITIDSLKNLIIESKYKKLIYDLYRKLI</sequence>
<organism evidence="7 8">
    <name type="scientific">Helcococcus ovis</name>
    <dbReference type="NCBI Taxonomy" id="72026"/>
    <lineage>
        <taxon>Bacteria</taxon>
        <taxon>Bacillati</taxon>
        <taxon>Bacillota</taxon>
        <taxon>Tissierellia</taxon>
        <taxon>Tissierellales</taxon>
        <taxon>Peptoniphilaceae</taxon>
        <taxon>Helcococcus</taxon>
    </lineage>
</organism>
<keyword evidence="5" id="KW-0694">RNA-binding</keyword>
<comment type="catalytic activity">
    <reaction evidence="1">
        <text>a uridine in RNA = a pseudouridine in RNA</text>
        <dbReference type="Rhea" id="RHEA:48348"/>
        <dbReference type="Rhea" id="RHEA-COMP:12068"/>
        <dbReference type="Rhea" id="RHEA-COMP:12069"/>
        <dbReference type="ChEBI" id="CHEBI:65314"/>
        <dbReference type="ChEBI" id="CHEBI:65315"/>
    </reaction>
</comment>
<dbReference type="GO" id="GO:0000455">
    <property type="term" value="P:enzyme-directed rRNA pseudouridine synthesis"/>
    <property type="evidence" value="ECO:0007669"/>
    <property type="project" value="TreeGrafter"/>
</dbReference>
<dbReference type="CDD" id="cd02869">
    <property type="entry name" value="PseudoU_synth_RluA_like"/>
    <property type="match status" value="1"/>
</dbReference>
<keyword evidence="8" id="KW-1185">Reference proteome</keyword>